<sequence>MLKPSLHFVNFYRDCLATFHNPFLFNILFYSYKASCQYWNLGKIYFMSARKYLLSLSNYITIKRGDITKEQVDAIVNAANEELAVGGGVCGAIHRAAGPAYTEACLKVPQVRRGVRCPTGEARIVTGGLLPASYVINTVGPVYSSVPNPAELLESCYKSVLQVANDNGLRSVSFPAISCGIFGYPLSEAAQIALNSCNKYHGNVQDIRFVLFGSDVFEAWVACAESLGWKRIE</sequence>
<dbReference type="Proteomes" id="UP001061958">
    <property type="component" value="Unassembled WGS sequence"/>
</dbReference>
<dbReference type="EMBL" id="BQMJ01000009">
    <property type="protein sequence ID" value="GJQ09609.1"/>
    <property type="molecule type" value="Genomic_DNA"/>
</dbReference>
<protein>
    <recommendedName>
        <fullName evidence="1">Macro domain-containing protein</fullName>
    </recommendedName>
</protein>
<dbReference type="AlphaFoldDB" id="A0A9C7PW43"/>
<reference evidence="3" key="2">
    <citation type="submission" date="2022-01" db="EMBL/GenBank/DDBJ databases">
        <authorList>
            <person name="Hirooka S."/>
            <person name="Miyagishima S.Y."/>
        </authorList>
    </citation>
    <scope>NUCLEOTIDE SEQUENCE</scope>
    <source>
        <strain evidence="3">NBRC 102759</strain>
    </source>
</reference>
<evidence type="ECO:0000313" key="3">
    <source>
        <dbReference type="EMBL" id="GJQ10707.1"/>
    </source>
</evidence>
<dbReference type="PANTHER" id="PTHR11106">
    <property type="entry name" value="GANGLIOSIDE INDUCED DIFFERENTIATION ASSOCIATED PROTEIN 2-RELATED"/>
    <property type="match status" value="1"/>
</dbReference>
<proteinExistence type="predicted"/>
<dbReference type="EMBL" id="BQMJ01000018">
    <property type="protein sequence ID" value="GJQ10707.1"/>
    <property type="molecule type" value="Genomic_DNA"/>
</dbReference>
<evidence type="ECO:0000313" key="4">
    <source>
        <dbReference type="Proteomes" id="UP001061958"/>
    </source>
</evidence>
<dbReference type="PANTHER" id="PTHR11106:SF27">
    <property type="entry name" value="MACRO DOMAIN-CONTAINING PROTEIN"/>
    <property type="match status" value="1"/>
</dbReference>
<dbReference type="PROSITE" id="PS51154">
    <property type="entry name" value="MACRO"/>
    <property type="match status" value="1"/>
</dbReference>
<keyword evidence="4" id="KW-1185">Reference proteome</keyword>
<dbReference type="InterPro" id="IPR043472">
    <property type="entry name" value="Macro_dom-like"/>
</dbReference>
<dbReference type="InterPro" id="IPR002589">
    <property type="entry name" value="Macro_dom"/>
</dbReference>
<evidence type="ECO:0000259" key="1">
    <source>
        <dbReference type="PROSITE" id="PS51154"/>
    </source>
</evidence>
<dbReference type="SMART" id="SM00506">
    <property type="entry name" value="A1pp"/>
    <property type="match status" value="1"/>
</dbReference>
<dbReference type="Gene3D" id="3.40.220.10">
    <property type="entry name" value="Leucine Aminopeptidase, subunit E, domain 1"/>
    <property type="match status" value="1"/>
</dbReference>
<name>A0A9C7PW43_9RHOD</name>
<organism evidence="3 4">
    <name type="scientific">Galdieria partita</name>
    <dbReference type="NCBI Taxonomy" id="83374"/>
    <lineage>
        <taxon>Eukaryota</taxon>
        <taxon>Rhodophyta</taxon>
        <taxon>Bangiophyceae</taxon>
        <taxon>Galdieriales</taxon>
        <taxon>Galdieriaceae</taxon>
        <taxon>Galdieria</taxon>
    </lineage>
</organism>
<dbReference type="CDD" id="cd02908">
    <property type="entry name" value="Macro_OAADPr_deacetylase"/>
    <property type="match status" value="1"/>
</dbReference>
<feature type="domain" description="Macro" evidence="1">
    <location>
        <begin position="47"/>
        <end position="228"/>
    </location>
</feature>
<reference evidence="3" key="1">
    <citation type="journal article" date="2022" name="Proc. Natl. Acad. Sci. U.S.A.">
        <title>Life cycle and functional genomics of the unicellular red alga Galdieria for elucidating algal and plant evolution and industrial use.</title>
        <authorList>
            <person name="Hirooka S."/>
            <person name="Itabashi T."/>
            <person name="Ichinose T.M."/>
            <person name="Onuma R."/>
            <person name="Fujiwara T."/>
            <person name="Yamashita S."/>
            <person name="Jong L.W."/>
            <person name="Tomita R."/>
            <person name="Iwane A.H."/>
            <person name="Miyagishima S.Y."/>
        </authorList>
    </citation>
    <scope>NUCLEOTIDE SEQUENCE</scope>
    <source>
        <strain evidence="3">NBRC 102759</strain>
    </source>
</reference>
<accession>A0A9C7PW43</accession>
<evidence type="ECO:0000313" key="2">
    <source>
        <dbReference type="EMBL" id="GJQ09609.1"/>
    </source>
</evidence>
<dbReference type="OrthoDB" id="6133115at2759"/>
<gene>
    <name evidence="2" type="ORF">GpartN1_g1400.t1</name>
    <name evidence="3" type="ORF">GpartN1_g2498.t1</name>
</gene>
<dbReference type="Pfam" id="PF01661">
    <property type="entry name" value="Macro"/>
    <property type="match status" value="1"/>
</dbReference>
<comment type="caution">
    <text evidence="3">The sequence shown here is derived from an EMBL/GenBank/DDBJ whole genome shotgun (WGS) entry which is preliminary data.</text>
</comment>
<dbReference type="SUPFAM" id="SSF52949">
    <property type="entry name" value="Macro domain-like"/>
    <property type="match status" value="1"/>
</dbReference>